<gene>
    <name evidence="1" type="ordered locus">Sterm_2658</name>
</gene>
<accession>D1AMC9</accession>
<keyword evidence="2" id="KW-1185">Reference proteome</keyword>
<dbReference type="eggNOG" id="COG2207">
    <property type="taxonomic scope" value="Bacteria"/>
</dbReference>
<sequence length="167" mass="18925">MERKKTVDIVTVTLIERPARRLMLLRSVKASDYFSYCEEMGCDWEEILNNIPDKLDSAAILTLPDKLVKTGTSAIAAGIEVPADYSGKLPEKYEIIELPACEMLYFQGMPYEDKEGFIRAIEIVNKAIEEYKPEMFGYKFACDLIPEFNFGALPEKGARIMKPVKAL</sequence>
<evidence type="ECO:0000313" key="2">
    <source>
        <dbReference type="Proteomes" id="UP000000845"/>
    </source>
</evidence>
<dbReference type="KEGG" id="str:Sterm_2658"/>
<dbReference type="AlphaFoldDB" id="D1AMC9"/>
<dbReference type="Proteomes" id="UP000000845">
    <property type="component" value="Chromosome"/>
</dbReference>
<dbReference type="RefSeq" id="WP_012862097.1">
    <property type="nucleotide sequence ID" value="NC_013517.1"/>
</dbReference>
<dbReference type="HOGENOM" id="CLU_1575730_0_0_0"/>
<dbReference type="EMBL" id="CP001739">
    <property type="protein sequence ID" value="ACZ09503.1"/>
    <property type="molecule type" value="Genomic_DNA"/>
</dbReference>
<name>D1AMC9_SEBTE</name>
<protein>
    <submittedName>
        <fullName evidence="1">Uncharacterized protein</fullName>
    </submittedName>
</protein>
<dbReference type="STRING" id="526218.Sterm_2658"/>
<reference evidence="2" key="1">
    <citation type="submission" date="2009-09" db="EMBL/GenBank/DDBJ databases">
        <title>The complete chromosome of Sebaldella termitidis ATCC 33386.</title>
        <authorList>
            <consortium name="US DOE Joint Genome Institute (JGI-PGF)"/>
            <person name="Lucas S."/>
            <person name="Copeland A."/>
            <person name="Lapidus A."/>
            <person name="Glavina del Rio T."/>
            <person name="Dalin E."/>
            <person name="Tice H."/>
            <person name="Bruce D."/>
            <person name="Goodwin L."/>
            <person name="Pitluck S."/>
            <person name="Kyrpides N."/>
            <person name="Mavromatis K."/>
            <person name="Ivanova N."/>
            <person name="Mikhailova N."/>
            <person name="Sims D."/>
            <person name="Meincke L."/>
            <person name="Brettin T."/>
            <person name="Detter J.C."/>
            <person name="Han C."/>
            <person name="Larimer F."/>
            <person name="Land M."/>
            <person name="Hauser L."/>
            <person name="Markowitz V."/>
            <person name="Cheng J.F."/>
            <person name="Hugenholtz P."/>
            <person name="Woyke T."/>
            <person name="Wu D."/>
            <person name="Eisen J.A."/>
        </authorList>
    </citation>
    <scope>NUCLEOTIDE SEQUENCE [LARGE SCALE GENOMIC DNA]</scope>
    <source>
        <strain evidence="2">ATCC 33386 / NCTC 11300</strain>
    </source>
</reference>
<proteinExistence type="predicted"/>
<reference evidence="1 2" key="2">
    <citation type="journal article" date="2010" name="Stand. Genomic Sci.">
        <title>Complete genome sequence of Sebaldella termitidis type strain (NCTC 11300).</title>
        <authorList>
            <person name="Harmon-Smith M."/>
            <person name="Celia L."/>
            <person name="Chertkov O."/>
            <person name="Lapidus A."/>
            <person name="Copeland A."/>
            <person name="Glavina Del Rio T."/>
            <person name="Nolan M."/>
            <person name="Lucas S."/>
            <person name="Tice H."/>
            <person name="Cheng J.F."/>
            <person name="Han C."/>
            <person name="Detter J.C."/>
            <person name="Bruce D."/>
            <person name="Goodwin L."/>
            <person name="Pitluck S."/>
            <person name="Pati A."/>
            <person name="Liolios K."/>
            <person name="Ivanova N."/>
            <person name="Mavromatis K."/>
            <person name="Mikhailova N."/>
            <person name="Chen A."/>
            <person name="Palaniappan K."/>
            <person name="Land M."/>
            <person name="Hauser L."/>
            <person name="Chang Y.J."/>
            <person name="Jeffries C.D."/>
            <person name="Brettin T."/>
            <person name="Goker M."/>
            <person name="Beck B."/>
            <person name="Bristow J."/>
            <person name="Eisen J.A."/>
            <person name="Markowitz V."/>
            <person name="Hugenholtz P."/>
            <person name="Kyrpides N.C."/>
            <person name="Klenk H.P."/>
            <person name="Chen F."/>
        </authorList>
    </citation>
    <scope>NUCLEOTIDE SEQUENCE [LARGE SCALE GENOMIC DNA]</scope>
    <source>
        <strain evidence="2">ATCC 33386 / NCTC 11300</strain>
    </source>
</reference>
<organism evidence="1 2">
    <name type="scientific">Sebaldella termitidis (strain ATCC 33386 / NCTC 11300)</name>
    <dbReference type="NCBI Taxonomy" id="526218"/>
    <lineage>
        <taxon>Bacteria</taxon>
        <taxon>Fusobacteriati</taxon>
        <taxon>Fusobacteriota</taxon>
        <taxon>Fusobacteriia</taxon>
        <taxon>Fusobacteriales</taxon>
        <taxon>Leptotrichiaceae</taxon>
        <taxon>Sebaldella</taxon>
    </lineage>
</organism>
<evidence type="ECO:0000313" key="1">
    <source>
        <dbReference type="EMBL" id="ACZ09503.1"/>
    </source>
</evidence>